<feature type="transmembrane region" description="Helical" evidence="6">
    <location>
        <begin position="300"/>
        <end position="318"/>
    </location>
</feature>
<comment type="caution">
    <text evidence="8">The sequence shown here is derived from an EMBL/GenBank/DDBJ whole genome shotgun (WGS) entry which is preliminary data.</text>
</comment>
<dbReference type="GO" id="GO:0008519">
    <property type="term" value="F:ammonium channel activity"/>
    <property type="evidence" value="ECO:0007669"/>
    <property type="project" value="InterPro"/>
</dbReference>
<evidence type="ECO:0000256" key="2">
    <source>
        <dbReference type="ARBA" id="ARBA00011036"/>
    </source>
</evidence>
<comment type="similarity">
    <text evidence="2">Belongs to the ammonium transporter (TC 2.A.49) family. Rh subfamily.</text>
</comment>
<evidence type="ECO:0000256" key="4">
    <source>
        <dbReference type="ARBA" id="ARBA00022989"/>
    </source>
</evidence>
<evidence type="ECO:0000313" key="8">
    <source>
        <dbReference type="EMBL" id="GAV08642.1"/>
    </source>
</evidence>
<feature type="transmembrane region" description="Helical" evidence="6">
    <location>
        <begin position="324"/>
        <end position="344"/>
    </location>
</feature>
<feature type="transmembrane region" description="Helical" evidence="6">
    <location>
        <begin position="429"/>
        <end position="451"/>
    </location>
</feature>
<dbReference type="PRINTS" id="PR00342">
    <property type="entry name" value="RHESUSRHD"/>
</dbReference>
<dbReference type="InterPro" id="IPR024041">
    <property type="entry name" value="NH4_transpt_AmtB-like_dom"/>
</dbReference>
<dbReference type="Pfam" id="PF00909">
    <property type="entry name" value="Ammonium_transp"/>
    <property type="match status" value="1"/>
</dbReference>
<name>A0A1D1W5A0_RAMVA</name>
<dbReference type="GO" id="GO:0005886">
    <property type="term" value="C:plasma membrane"/>
    <property type="evidence" value="ECO:0007669"/>
    <property type="project" value="InterPro"/>
</dbReference>
<keyword evidence="3 6" id="KW-0812">Transmembrane</keyword>
<reference evidence="8 9" key="1">
    <citation type="journal article" date="2016" name="Nat. Commun.">
        <title>Extremotolerant tardigrade genome and improved radiotolerance of human cultured cells by tardigrade-unique protein.</title>
        <authorList>
            <person name="Hashimoto T."/>
            <person name="Horikawa D.D."/>
            <person name="Saito Y."/>
            <person name="Kuwahara H."/>
            <person name="Kozuka-Hata H."/>
            <person name="Shin-I T."/>
            <person name="Minakuchi Y."/>
            <person name="Ohishi K."/>
            <person name="Motoyama A."/>
            <person name="Aizu T."/>
            <person name="Enomoto A."/>
            <person name="Kondo K."/>
            <person name="Tanaka S."/>
            <person name="Hara Y."/>
            <person name="Koshikawa S."/>
            <person name="Sagara H."/>
            <person name="Miura T."/>
            <person name="Yokobori S."/>
            <person name="Miyagawa K."/>
            <person name="Suzuki Y."/>
            <person name="Kubo T."/>
            <person name="Oyama M."/>
            <person name="Kohara Y."/>
            <person name="Fujiyama A."/>
            <person name="Arakawa K."/>
            <person name="Katayama T."/>
            <person name="Toyoda A."/>
            <person name="Kunieda T."/>
        </authorList>
    </citation>
    <scope>NUCLEOTIDE SEQUENCE [LARGE SCALE GENOMIC DNA]</scope>
    <source>
        <strain evidence="8 9">YOKOZUNA-1</strain>
    </source>
</reference>
<feature type="transmembrane region" description="Helical" evidence="6">
    <location>
        <begin position="141"/>
        <end position="160"/>
    </location>
</feature>
<evidence type="ECO:0000259" key="7">
    <source>
        <dbReference type="Pfam" id="PF00909"/>
    </source>
</evidence>
<dbReference type="InterPro" id="IPR002229">
    <property type="entry name" value="RhesusRHD"/>
</dbReference>
<feature type="transmembrane region" description="Helical" evidence="6">
    <location>
        <begin position="237"/>
        <end position="260"/>
    </location>
</feature>
<dbReference type="Gene3D" id="1.10.3430.10">
    <property type="entry name" value="Ammonium transporter AmtB like domains"/>
    <property type="match status" value="1"/>
</dbReference>
<feature type="domain" description="Ammonium transporter AmtB-like" evidence="7">
    <location>
        <begin position="74"/>
        <end position="449"/>
    </location>
</feature>
<evidence type="ECO:0000256" key="5">
    <source>
        <dbReference type="ARBA" id="ARBA00023136"/>
    </source>
</evidence>
<sequence length="452" mass="49681">MDRKWNLMSFAVVLGLSEVAILILFGIFVDYGWDGTPVSLRGQFLHDSHGNPNYRGPGTSAQELSQSRVSIPDSYSMFQDVHVMIFIGFGFLMTFMRRYGYGGVGFNFILASLVTQWSILMRGFFEMPENHYRIRLDMNKIIAAEFSAGTILISLGVVLGKLSPVQYVIMVVVETVLAMVNEYIVLYLYGAVDVGGTITIHLFGAYFGLALARTIHRREWSTDMFNDLKYGTHYNDLFSMCGTVFLFMFWPSFNAALAVGDSRYRAIFNTYLAISSSVIGGFVTCWIVKNGKFTMDIVQNGTLSGGVIVGSVCTLYLYPWGSILCGLMAGVISSLGFHYVTPFLDRRWGIHDTCGVHNLHAMPALFGTFISAIVAACATPEVYGSSYFLLFPNFAPSNTSQDYFALKQIYPDLLPGSGRTPTGQAANQLASLITTIGIGLIGGVLTGAVSLR</sequence>
<dbReference type="OrthoDB" id="534912at2759"/>
<gene>
    <name evidence="8" type="primary">RvY_18305</name>
    <name evidence="8" type="synonym">RvY_18305.1</name>
    <name evidence="8" type="ORF">RvY_18305-1</name>
</gene>
<accession>A0A1D1W5A0</accession>
<dbReference type="PANTHER" id="PTHR11730:SF60">
    <property type="entry name" value="RH50, ISOFORM D"/>
    <property type="match status" value="1"/>
</dbReference>
<evidence type="ECO:0000313" key="9">
    <source>
        <dbReference type="Proteomes" id="UP000186922"/>
    </source>
</evidence>
<dbReference type="SUPFAM" id="SSF111352">
    <property type="entry name" value="Ammonium transporter"/>
    <property type="match status" value="1"/>
</dbReference>
<dbReference type="AlphaFoldDB" id="A0A1D1W5A0"/>
<dbReference type="GO" id="GO:0097272">
    <property type="term" value="P:ammonium homeostasis"/>
    <property type="evidence" value="ECO:0007669"/>
    <property type="project" value="TreeGrafter"/>
</dbReference>
<feature type="transmembrane region" description="Helical" evidence="6">
    <location>
        <begin position="266"/>
        <end position="288"/>
    </location>
</feature>
<evidence type="ECO:0000256" key="1">
    <source>
        <dbReference type="ARBA" id="ARBA00004141"/>
    </source>
</evidence>
<dbReference type="PANTHER" id="PTHR11730">
    <property type="entry name" value="AMMONIUM TRANSPORTER"/>
    <property type="match status" value="1"/>
</dbReference>
<dbReference type="EMBL" id="BDGG01000018">
    <property type="protein sequence ID" value="GAV08642.1"/>
    <property type="molecule type" value="Genomic_DNA"/>
</dbReference>
<protein>
    <recommendedName>
        <fullName evidence="7">Ammonium transporter AmtB-like domain-containing protein</fullName>
    </recommendedName>
</protein>
<feature type="transmembrane region" description="Helical" evidence="6">
    <location>
        <begin position="364"/>
        <end position="383"/>
    </location>
</feature>
<feature type="transmembrane region" description="Helical" evidence="6">
    <location>
        <begin position="7"/>
        <end position="29"/>
    </location>
</feature>
<dbReference type="Proteomes" id="UP000186922">
    <property type="component" value="Unassembled WGS sequence"/>
</dbReference>
<proteinExistence type="inferred from homology"/>
<feature type="transmembrane region" description="Helical" evidence="6">
    <location>
        <begin position="74"/>
        <end position="92"/>
    </location>
</feature>
<keyword evidence="9" id="KW-1185">Reference proteome</keyword>
<feature type="transmembrane region" description="Helical" evidence="6">
    <location>
        <begin position="198"/>
        <end position="216"/>
    </location>
</feature>
<evidence type="ECO:0000256" key="6">
    <source>
        <dbReference type="SAM" id="Phobius"/>
    </source>
</evidence>
<feature type="transmembrane region" description="Helical" evidence="6">
    <location>
        <begin position="99"/>
        <end position="121"/>
    </location>
</feature>
<keyword evidence="4 6" id="KW-1133">Transmembrane helix</keyword>
<feature type="transmembrane region" description="Helical" evidence="6">
    <location>
        <begin position="167"/>
        <end position="192"/>
    </location>
</feature>
<evidence type="ECO:0000256" key="3">
    <source>
        <dbReference type="ARBA" id="ARBA00022692"/>
    </source>
</evidence>
<keyword evidence="5 6" id="KW-0472">Membrane</keyword>
<comment type="subcellular location">
    <subcellularLocation>
        <location evidence="1">Membrane</location>
        <topology evidence="1">Multi-pass membrane protein</topology>
    </subcellularLocation>
</comment>
<dbReference type="InterPro" id="IPR029020">
    <property type="entry name" value="Ammonium/urea_transptr"/>
</dbReference>
<organism evidence="8 9">
    <name type="scientific">Ramazzottius varieornatus</name>
    <name type="common">Water bear</name>
    <name type="synonym">Tardigrade</name>
    <dbReference type="NCBI Taxonomy" id="947166"/>
    <lineage>
        <taxon>Eukaryota</taxon>
        <taxon>Metazoa</taxon>
        <taxon>Ecdysozoa</taxon>
        <taxon>Tardigrada</taxon>
        <taxon>Eutardigrada</taxon>
        <taxon>Parachela</taxon>
        <taxon>Hypsibioidea</taxon>
        <taxon>Ramazzottiidae</taxon>
        <taxon>Ramazzottius</taxon>
    </lineage>
</organism>